<reference evidence="1" key="1">
    <citation type="submission" date="2023-07" db="EMBL/GenBank/DDBJ databases">
        <title>Comparative genomics of wheat-associated soil bacteria to identify genetic determinants of phenazine resistance.</title>
        <authorList>
            <person name="Mouncey N."/>
        </authorList>
    </citation>
    <scope>NUCLEOTIDE SEQUENCE</scope>
    <source>
        <strain evidence="1">V4I22</strain>
    </source>
</reference>
<proteinExistence type="predicted"/>
<dbReference type="Proteomes" id="UP001234216">
    <property type="component" value="Unassembled WGS sequence"/>
</dbReference>
<dbReference type="RefSeq" id="WP_306972755.1">
    <property type="nucleotide sequence ID" value="NZ_JAUSYQ010000002.1"/>
</dbReference>
<organism evidence="1 2">
    <name type="scientific">Streptomyces canus</name>
    <dbReference type="NCBI Taxonomy" id="58343"/>
    <lineage>
        <taxon>Bacteria</taxon>
        <taxon>Bacillati</taxon>
        <taxon>Actinomycetota</taxon>
        <taxon>Actinomycetes</taxon>
        <taxon>Kitasatosporales</taxon>
        <taxon>Streptomycetaceae</taxon>
        <taxon>Streptomyces</taxon>
        <taxon>Streptomyces aurantiacus group</taxon>
    </lineage>
</organism>
<sequence>MTSISGRHVAGDTGLERVMTARPAGGIPTGRDLIRNYGWYKGFS</sequence>
<dbReference type="AlphaFoldDB" id="A0AAW8F553"/>
<dbReference type="EMBL" id="JAUSZV010000005">
    <property type="protein sequence ID" value="MDQ0905241.1"/>
    <property type="molecule type" value="Genomic_DNA"/>
</dbReference>
<protein>
    <submittedName>
        <fullName evidence="1">Uncharacterized protein</fullName>
    </submittedName>
</protein>
<evidence type="ECO:0000313" key="1">
    <source>
        <dbReference type="EMBL" id="MDQ0905241.1"/>
    </source>
</evidence>
<accession>A0AAW8F553</accession>
<gene>
    <name evidence="1" type="ORF">QFZ22_001226</name>
</gene>
<evidence type="ECO:0000313" key="2">
    <source>
        <dbReference type="Proteomes" id="UP001234216"/>
    </source>
</evidence>
<comment type="caution">
    <text evidence="1">The sequence shown here is derived from an EMBL/GenBank/DDBJ whole genome shotgun (WGS) entry which is preliminary data.</text>
</comment>
<name>A0AAW8F553_9ACTN</name>